<comment type="caution">
    <text evidence="2">The sequence shown here is derived from an EMBL/GenBank/DDBJ whole genome shotgun (WGS) entry which is preliminary data.</text>
</comment>
<organism evidence="2 3">
    <name type="scientific">Aspergillus sclerotialis</name>
    <dbReference type="NCBI Taxonomy" id="2070753"/>
    <lineage>
        <taxon>Eukaryota</taxon>
        <taxon>Fungi</taxon>
        <taxon>Dikarya</taxon>
        <taxon>Ascomycota</taxon>
        <taxon>Pezizomycotina</taxon>
        <taxon>Eurotiomycetes</taxon>
        <taxon>Eurotiomycetidae</taxon>
        <taxon>Eurotiales</taxon>
        <taxon>Aspergillaceae</taxon>
        <taxon>Aspergillus</taxon>
        <taxon>Aspergillus subgen. Polypaecilum</taxon>
    </lineage>
</organism>
<dbReference type="Proteomes" id="UP000266188">
    <property type="component" value="Unassembled WGS sequence"/>
</dbReference>
<protein>
    <submittedName>
        <fullName evidence="2">Uncharacterized protein</fullName>
    </submittedName>
</protein>
<reference evidence="3" key="1">
    <citation type="submission" date="2017-02" db="EMBL/GenBank/DDBJ databases">
        <authorList>
            <person name="Tafer H."/>
            <person name="Lopandic K."/>
        </authorList>
    </citation>
    <scope>NUCLEOTIDE SEQUENCE [LARGE SCALE GENOMIC DNA]</scope>
    <source>
        <strain evidence="3">CBS 366.77</strain>
    </source>
</reference>
<feature type="non-terminal residue" evidence="2">
    <location>
        <position position="82"/>
    </location>
</feature>
<feature type="compositionally biased region" description="Polar residues" evidence="1">
    <location>
        <begin position="16"/>
        <end position="31"/>
    </location>
</feature>
<dbReference type="AlphaFoldDB" id="A0A3A2ZAU1"/>
<gene>
    <name evidence="2" type="ORF">PHISCL_07415</name>
</gene>
<feature type="region of interest" description="Disordered" evidence="1">
    <location>
        <begin position="58"/>
        <end position="82"/>
    </location>
</feature>
<evidence type="ECO:0000313" key="3">
    <source>
        <dbReference type="Proteomes" id="UP000266188"/>
    </source>
</evidence>
<feature type="region of interest" description="Disordered" evidence="1">
    <location>
        <begin position="11"/>
        <end position="35"/>
    </location>
</feature>
<evidence type="ECO:0000256" key="1">
    <source>
        <dbReference type="SAM" id="MobiDB-lite"/>
    </source>
</evidence>
<evidence type="ECO:0000313" key="2">
    <source>
        <dbReference type="EMBL" id="RJE20258.1"/>
    </source>
</evidence>
<proteinExistence type="predicted"/>
<dbReference type="EMBL" id="MVGC01000324">
    <property type="protein sequence ID" value="RJE20258.1"/>
    <property type="molecule type" value="Genomic_DNA"/>
</dbReference>
<name>A0A3A2ZAU1_9EURO</name>
<feature type="compositionally biased region" description="Polar residues" evidence="1">
    <location>
        <begin position="58"/>
        <end position="72"/>
    </location>
</feature>
<keyword evidence="3" id="KW-1185">Reference proteome</keyword>
<accession>A0A3A2ZAU1</accession>
<sequence length="82" mass="8630">MSMPQFYFAPAPLDNSVPSQVPSSSDFTSYQSDKDLADATQDASLLLLPHYSPGAFSSVTGSSTDEALSQFGSPEASIPPNQ</sequence>